<organism evidence="3 4">
    <name type="scientific">Cladonia borealis</name>
    <dbReference type="NCBI Taxonomy" id="184061"/>
    <lineage>
        <taxon>Eukaryota</taxon>
        <taxon>Fungi</taxon>
        <taxon>Dikarya</taxon>
        <taxon>Ascomycota</taxon>
        <taxon>Pezizomycotina</taxon>
        <taxon>Lecanoromycetes</taxon>
        <taxon>OSLEUM clade</taxon>
        <taxon>Lecanoromycetidae</taxon>
        <taxon>Lecanorales</taxon>
        <taxon>Lecanorineae</taxon>
        <taxon>Cladoniaceae</taxon>
        <taxon>Cladonia</taxon>
    </lineage>
</organism>
<comment type="caution">
    <text evidence="3">The sequence shown here is derived from an EMBL/GenBank/DDBJ whole genome shotgun (WGS) entry which is preliminary data.</text>
</comment>
<evidence type="ECO:0000313" key="3">
    <source>
        <dbReference type="EMBL" id="KAK0512837.1"/>
    </source>
</evidence>
<proteinExistence type="predicted"/>
<sequence>MPAPSSDDEDALLESLEHETDNDPSIAHLREARIQQLATELSRAKQQRNEGFGTYNQITDEKRLMEITTSVKKCIVHFYKPDFNRCRIMDGHLEALASIHLEARFLRIDVEHAPFLVTKLGVKVLPCVIAFMDGISVERVVGFEGLGYNPDNFETADLERRLVGAGVLERGTGILGKDVAVGTDRTRRKENKGADDGDDDDEWD</sequence>
<dbReference type="EMBL" id="JAFEKC020000009">
    <property type="protein sequence ID" value="KAK0512837.1"/>
    <property type="molecule type" value="Genomic_DNA"/>
</dbReference>
<dbReference type="InterPro" id="IPR013766">
    <property type="entry name" value="Thioredoxin_domain"/>
</dbReference>
<feature type="region of interest" description="Disordered" evidence="1">
    <location>
        <begin position="1"/>
        <end position="24"/>
    </location>
</feature>
<feature type="region of interest" description="Disordered" evidence="1">
    <location>
        <begin position="183"/>
        <end position="204"/>
    </location>
</feature>
<dbReference type="AlphaFoldDB" id="A0AA39R0V0"/>
<dbReference type="InterPro" id="IPR036249">
    <property type="entry name" value="Thioredoxin-like_sf"/>
</dbReference>
<keyword evidence="4" id="KW-1185">Reference proteome</keyword>
<protein>
    <recommendedName>
        <fullName evidence="2">Thioredoxin domain-containing protein</fullName>
    </recommendedName>
</protein>
<reference evidence="3" key="1">
    <citation type="submission" date="2023-03" db="EMBL/GenBank/DDBJ databases">
        <title>Complete genome of Cladonia borealis.</title>
        <authorList>
            <person name="Park H."/>
        </authorList>
    </citation>
    <scope>NUCLEOTIDE SEQUENCE</scope>
    <source>
        <strain evidence="3">ANT050790</strain>
    </source>
</reference>
<feature type="compositionally biased region" description="Acidic residues" evidence="1">
    <location>
        <begin position="1"/>
        <end position="12"/>
    </location>
</feature>
<accession>A0AA39R0V0</accession>
<evidence type="ECO:0000313" key="4">
    <source>
        <dbReference type="Proteomes" id="UP001166286"/>
    </source>
</evidence>
<dbReference type="Proteomes" id="UP001166286">
    <property type="component" value="Unassembled WGS sequence"/>
</dbReference>
<gene>
    <name evidence="3" type="ORF">JMJ35_004854</name>
</gene>
<dbReference type="SUPFAM" id="SSF52833">
    <property type="entry name" value="Thioredoxin-like"/>
    <property type="match status" value="1"/>
</dbReference>
<feature type="domain" description="Thioredoxin" evidence="2">
    <location>
        <begin position="65"/>
        <end position="142"/>
    </location>
</feature>
<dbReference type="CDD" id="cd02989">
    <property type="entry name" value="Phd_like_TxnDC9"/>
    <property type="match status" value="1"/>
</dbReference>
<feature type="compositionally biased region" description="Basic and acidic residues" evidence="1">
    <location>
        <begin position="184"/>
        <end position="195"/>
    </location>
</feature>
<name>A0AA39R0V0_9LECA</name>
<evidence type="ECO:0000256" key="1">
    <source>
        <dbReference type="SAM" id="MobiDB-lite"/>
    </source>
</evidence>
<dbReference type="PANTHER" id="PTHR21148">
    <property type="entry name" value="THIOREDOXIN DOMAIN-CONTAINING PROTEIN 9"/>
    <property type="match status" value="1"/>
</dbReference>
<dbReference type="Pfam" id="PF00085">
    <property type="entry name" value="Thioredoxin"/>
    <property type="match status" value="1"/>
</dbReference>
<dbReference type="Gene3D" id="3.40.30.10">
    <property type="entry name" value="Glutaredoxin"/>
    <property type="match status" value="1"/>
</dbReference>
<evidence type="ECO:0000259" key="2">
    <source>
        <dbReference type="Pfam" id="PF00085"/>
    </source>
</evidence>